<dbReference type="InterPro" id="IPR001064">
    <property type="entry name" value="Beta/gamma_crystallin"/>
</dbReference>
<dbReference type="Proteomes" id="UP000887567">
    <property type="component" value="Unplaced"/>
</dbReference>
<accession>A0A913X303</accession>
<dbReference type="RefSeq" id="XP_020898122.1">
    <property type="nucleotide sequence ID" value="XM_021042463.2"/>
</dbReference>
<name>A0A913X303_EXADI</name>
<dbReference type="SUPFAM" id="SSF49695">
    <property type="entry name" value="gamma-Crystallin-like"/>
    <property type="match status" value="1"/>
</dbReference>
<evidence type="ECO:0000259" key="4">
    <source>
        <dbReference type="Pfam" id="PF00030"/>
    </source>
</evidence>
<organism evidence="5 6">
    <name type="scientific">Exaiptasia diaphana</name>
    <name type="common">Tropical sea anemone</name>
    <name type="synonym">Aiptasia pulchella</name>
    <dbReference type="NCBI Taxonomy" id="2652724"/>
    <lineage>
        <taxon>Eukaryota</taxon>
        <taxon>Metazoa</taxon>
        <taxon>Cnidaria</taxon>
        <taxon>Anthozoa</taxon>
        <taxon>Hexacorallia</taxon>
        <taxon>Actiniaria</taxon>
        <taxon>Aiptasiidae</taxon>
        <taxon>Exaiptasia</taxon>
    </lineage>
</organism>
<dbReference type="KEGG" id="epa:110236905"/>
<dbReference type="OMA" id="IFYTHAN"/>
<keyword evidence="6" id="KW-1185">Reference proteome</keyword>
<dbReference type="EnsemblMetazoa" id="XM_021042463.2">
    <property type="protein sequence ID" value="XP_020898122.1"/>
    <property type="gene ID" value="LOC110236905"/>
</dbReference>
<evidence type="ECO:0000256" key="2">
    <source>
        <dbReference type="ARBA" id="ARBA00022737"/>
    </source>
</evidence>
<dbReference type="Gene3D" id="2.60.20.10">
    <property type="entry name" value="Crystallins"/>
    <property type="match status" value="1"/>
</dbReference>
<dbReference type="AlphaFoldDB" id="A0A913X303"/>
<proteinExistence type="inferred from homology"/>
<comment type="similarity">
    <text evidence="1">Belongs to the beta/gamma-crystallin family.</text>
</comment>
<reference evidence="5" key="1">
    <citation type="submission" date="2022-11" db="UniProtKB">
        <authorList>
            <consortium name="EnsemblMetazoa"/>
        </authorList>
    </citation>
    <scope>IDENTIFICATION</scope>
</reference>
<dbReference type="GeneID" id="110236905"/>
<evidence type="ECO:0000256" key="1">
    <source>
        <dbReference type="ARBA" id="ARBA00009646"/>
    </source>
</evidence>
<dbReference type="Pfam" id="PF00030">
    <property type="entry name" value="Crystall"/>
    <property type="match status" value="1"/>
</dbReference>
<evidence type="ECO:0000313" key="6">
    <source>
        <dbReference type="Proteomes" id="UP000887567"/>
    </source>
</evidence>
<sequence>MAQHNITLFDADGLSYKFEGSSNKTDDVNYVKITVTGGIWILYRNVDFNASQAGGNASDILIFKEPVSELKLDFSPCSLFRCQDNVDSCTVFEHNNYGGQSKQYQEACFDICQDFPSGDPRGVSSIILWPNKDWELFTKENFTGGSKVVKNSWHPNPESMGFPNDKLRSLRPR</sequence>
<keyword evidence="2" id="KW-0677">Repeat</keyword>
<evidence type="ECO:0000256" key="3">
    <source>
        <dbReference type="SAM" id="MobiDB-lite"/>
    </source>
</evidence>
<feature type="domain" description="Beta/gamma crystallin 'Greek key'" evidence="4">
    <location>
        <begin position="90"/>
        <end position="172"/>
    </location>
</feature>
<protein>
    <recommendedName>
        <fullName evidence="4">Beta/gamma crystallin 'Greek key' domain-containing protein</fullName>
    </recommendedName>
</protein>
<feature type="region of interest" description="Disordered" evidence="3">
    <location>
        <begin position="149"/>
        <end position="173"/>
    </location>
</feature>
<evidence type="ECO:0000313" key="5">
    <source>
        <dbReference type="EnsemblMetazoa" id="XP_020898122.1"/>
    </source>
</evidence>
<dbReference type="InterPro" id="IPR011024">
    <property type="entry name" value="G_crystallin-like"/>
</dbReference>
<dbReference type="OrthoDB" id="5947360at2759"/>